<comment type="caution">
    <text evidence="2">The sequence shown here is derived from an EMBL/GenBank/DDBJ whole genome shotgun (WGS) entry which is preliminary data.</text>
</comment>
<accession>A0A9Q0YMC0</accession>
<dbReference type="CDD" id="cd00096">
    <property type="entry name" value="Ig"/>
    <property type="match status" value="1"/>
</dbReference>
<evidence type="ECO:0000313" key="3">
    <source>
        <dbReference type="Proteomes" id="UP001152320"/>
    </source>
</evidence>
<dbReference type="OrthoDB" id="5359219at2759"/>
<organism evidence="2 3">
    <name type="scientific">Holothuria leucospilota</name>
    <name type="common">Black long sea cucumber</name>
    <name type="synonym">Mertensiothuria leucospilota</name>
    <dbReference type="NCBI Taxonomy" id="206669"/>
    <lineage>
        <taxon>Eukaryota</taxon>
        <taxon>Metazoa</taxon>
        <taxon>Echinodermata</taxon>
        <taxon>Eleutherozoa</taxon>
        <taxon>Echinozoa</taxon>
        <taxon>Holothuroidea</taxon>
        <taxon>Aspidochirotacea</taxon>
        <taxon>Aspidochirotida</taxon>
        <taxon>Holothuriidae</taxon>
        <taxon>Holothuria</taxon>
    </lineage>
</organism>
<dbReference type="Proteomes" id="UP001152320">
    <property type="component" value="Chromosome 18"/>
</dbReference>
<dbReference type="PROSITE" id="PS50835">
    <property type="entry name" value="IG_LIKE"/>
    <property type="match status" value="1"/>
</dbReference>
<gene>
    <name evidence="2" type="ORF">HOLleu_35241</name>
</gene>
<dbReference type="SUPFAM" id="SSF48726">
    <property type="entry name" value="Immunoglobulin"/>
    <property type="match status" value="1"/>
</dbReference>
<evidence type="ECO:0000259" key="1">
    <source>
        <dbReference type="PROSITE" id="PS50835"/>
    </source>
</evidence>
<dbReference type="InterPro" id="IPR007110">
    <property type="entry name" value="Ig-like_dom"/>
</dbReference>
<dbReference type="Gene3D" id="2.60.40.10">
    <property type="entry name" value="Immunoglobulins"/>
    <property type="match status" value="1"/>
</dbReference>
<feature type="domain" description="Ig-like" evidence="1">
    <location>
        <begin position="1"/>
        <end position="66"/>
    </location>
</feature>
<proteinExistence type="predicted"/>
<name>A0A9Q0YMC0_HOLLE</name>
<dbReference type="InterPro" id="IPR013783">
    <property type="entry name" value="Ig-like_fold"/>
</dbReference>
<evidence type="ECO:0000313" key="2">
    <source>
        <dbReference type="EMBL" id="KAJ8025123.1"/>
    </source>
</evidence>
<dbReference type="AlphaFoldDB" id="A0A9Q0YMC0"/>
<dbReference type="Pfam" id="PF00047">
    <property type="entry name" value="ig"/>
    <property type="match status" value="1"/>
</dbReference>
<keyword evidence="3" id="KW-1185">Reference proteome</keyword>
<dbReference type="EMBL" id="JAIZAY010000018">
    <property type="protein sequence ID" value="KAJ8025123.1"/>
    <property type="molecule type" value="Genomic_DNA"/>
</dbReference>
<sequence>MYSSLTWSHNGKVLFERQASYTQVNWPKDKGQLTLDDSLEIFSVQVEDSGDYTCMVIEGARTRNTTHKLIVEDFEYDLHTGSYAFKSNLDKTSKTNSFFPPTNHPSEFACK</sequence>
<reference evidence="2" key="1">
    <citation type="submission" date="2021-10" db="EMBL/GenBank/DDBJ databases">
        <title>Tropical sea cucumber genome reveals ecological adaptation and Cuvierian tubules defense mechanism.</title>
        <authorList>
            <person name="Chen T."/>
        </authorList>
    </citation>
    <scope>NUCLEOTIDE SEQUENCE</scope>
    <source>
        <strain evidence="2">Nanhai2018</strain>
        <tissue evidence="2">Muscle</tissue>
    </source>
</reference>
<dbReference type="InterPro" id="IPR036179">
    <property type="entry name" value="Ig-like_dom_sf"/>
</dbReference>
<protein>
    <recommendedName>
        <fullName evidence="1">Ig-like domain-containing protein</fullName>
    </recommendedName>
</protein>
<dbReference type="InterPro" id="IPR013151">
    <property type="entry name" value="Immunoglobulin_dom"/>
</dbReference>